<protein>
    <submittedName>
        <fullName evidence="3">Dehydratase</fullName>
    </submittedName>
</protein>
<evidence type="ECO:0000313" key="7">
    <source>
        <dbReference type="Proteomes" id="UP000193335"/>
    </source>
</evidence>
<dbReference type="STRING" id="375.BKD09_RS12170"/>
<name>A0A0A3Z5Z9_BRAJP</name>
<dbReference type="RefSeq" id="WP_028160689.1">
    <property type="nucleotide sequence ID" value="NZ_CP126005.1"/>
</dbReference>
<dbReference type="EMBL" id="NAFL01000285">
    <property type="protein sequence ID" value="OSJ22881.1"/>
    <property type="molecule type" value="Genomic_DNA"/>
</dbReference>
<evidence type="ECO:0000259" key="1">
    <source>
        <dbReference type="Pfam" id="PF01575"/>
    </source>
</evidence>
<dbReference type="InterPro" id="IPR002539">
    <property type="entry name" value="MaoC-like_dom"/>
</dbReference>
<evidence type="ECO:0000313" key="5">
    <source>
        <dbReference type="Proteomes" id="UP000030377"/>
    </source>
</evidence>
<dbReference type="EMBL" id="JRPN01000001">
    <property type="protein sequence ID" value="KGT81318.1"/>
    <property type="molecule type" value="Genomic_DNA"/>
</dbReference>
<dbReference type="eggNOG" id="COG2030">
    <property type="taxonomic scope" value="Bacteria"/>
</dbReference>
<dbReference type="InterPro" id="IPR029069">
    <property type="entry name" value="HotDog_dom_sf"/>
</dbReference>
<feature type="domain" description="MaoC-like" evidence="1">
    <location>
        <begin position="11"/>
        <end position="117"/>
    </location>
</feature>
<dbReference type="PANTHER" id="PTHR43664">
    <property type="entry name" value="MONOAMINE OXIDASE-RELATED"/>
    <property type="match status" value="1"/>
</dbReference>
<dbReference type="SUPFAM" id="SSF54637">
    <property type="entry name" value="Thioesterase/thiol ester dehydrase-isomerase"/>
    <property type="match status" value="1"/>
</dbReference>
<dbReference type="PANTHER" id="PTHR43664:SF1">
    <property type="entry name" value="BETA-METHYLMALYL-COA DEHYDRATASE"/>
    <property type="match status" value="1"/>
</dbReference>
<dbReference type="Pfam" id="PF01575">
    <property type="entry name" value="MaoC_dehydratas"/>
    <property type="match status" value="1"/>
</dbReference>
<evidence type="ECO:0000313" key="6">
    <source>
        <dbReference type="Proteomes" id="UP000181962"/>
    </source>
</evidence>
<sequence>MAGLYFEDFSVGQEFRHPLTRTVTEMDNTMFSLLTLNPQPLHIDAHFAEKTEFGQRIFNSLYTLGIMIGMTVYDTTMGTTVANLGMTDVTFPKPVFHGDTLRATTKVLSLRESKSRPRAGIVEFEHHALNQNDEIVGKCRRMAMMHKRPV</sequence>
<dbReference type="Proteomes" id="UP000181962">
    <property type="component" value="Chromosome"/>
</dbReference>
<proteinExistence type="predicted"/>
<reference evidence="2 6" key="2">
    <citation type="submission" date="2016-11" db="EMBL/GenBank/DDBJ databases">
        <title>Complete Genome Sequence of Bradyrhizobium sp. strain J5, an isolated from soybean nodule in Hokkaido.</title>
        <authorList>
            <person name="Kanehara K."/>
        </authorList>
    </citation>
    <scope>NUCLEOTIDE SEQUENCE [LARGE SCALE GENOMIC DNA]</scope>
    <source>
        <strain evidence="2 6">J5</strain>
    </source>
</reference>
<dbReference type="CDD" id="cd03451">
    <property type="entry name" value="FkbR2"/>
    <property type="match status" value="1"/>
</dbReference>
<dbReference type="OrthoDB" id="9796589at2"/>
<dbReference type="InterPro" id="IPR052342">
    <property type="entry name" value="MCH/BMMD"/>
</dbReference>
<evidence type="ECO:0000313" key="2">
    <source>
        <dbReference type="EMBL" id="APG09090.1"/>
    </source>
</evidence>
<dbReference type="Proteomes" id="UP000193335">
    <property type="component" value="Unassembled WGS sequence"/>
</dbReference>
<dbReference type="EMBL" id="CP017637">
    <property type="protein sequence ID" value="APG09090.1"/>
    <property type="molecule type" value="Genomic_DNA"/>
</dbReference>
<evidence type="ECO:0000313" key="4">
    <source>
        <dbReference type="EMBL" id="OSJ22881.1"/>
    </source>
</evidence>
<dbReference type="Proteomes" id="UP000030377">
    <property type="component" value="Unassembled WGS sequence"/>
</dbReference>
<evidence type="ECO:0000313" key="3">
    <source>
        <dbReference type="EMBL" id="KGT81318.1"/>
    </source>
</evidence>
<gene>
    <name evidence="2" type="ORF">BKD09_12170</name>
    <name evidence="4" type="ORF">BSZ19_45645</name>
    <name evidence="3" type="ORF">MA20_00775</name>
</gene>
<accession>A0A0A3Z5Z9</accession>
<dbReference type="AlphaFoldDB" id="A0A0A3Z5Z9"/>
<reference evidence="3 5" key="1">
    <citation type="submission" date="2014-09" db="EMBL/GenBank/DDBJ databases">
        <title>Draft genome of Bradyrhizobium japonicum Is-34.</title>
        <authorList>
            <person name="Tsurumaru H."/>
            <person name="Yamakawa T."/>
            <person name="Hashimoto S."/>
            <person name="Okizaki K."/>
            <person name="Kanesaki Y."/>
            <person name="Yoshikawa H."/>
            <person name="Yajima S."/>
        </authorList>
    </citation>
    <scope>NUCLEOTIDE SEQUENCE [LARGE SCALE GENOMIC DNA]</scope>
    <source>
        <strain evidence="3 5">Is-34</strain>
    </source>
</reference>
<organism evidence="3 5">
    <name type="scientific">Bradyrhizobium japonicum</name>
    <dbReference type="NCBI Taxonomy" id="375"/>
    <lineage>
        <taxon>Bacteria</taxon>
        <taxon>Pseudomonadati</taxon>
        <taxon>Pseudomonadota</taxon>
        <taxon>Alphaproteobacteria</taxon>
        <taxon>Hyphomicrobiales</taxon>
        <taxon>Nitrobacteraceae</taxon>
        <taxon>Bradyrhizobium</taxon>
    </lineage>
</organism>
<reference evidence="4 7" key="3">
    <citation type="submission" date="2017-03" db="EMBL/GenBank/DDBJ databases">
        <title>Whole genome sequences of fourteen strains of Bradyrhizobium canariense and one strain of Bradyrhizobium japonicum isolated from Lupinus (Papilionoideae: Genisteae) species in Algeria.</title>
        <authorList>
            <person name="Crovadore J."/>
            <person name="Chekireb D."/>
            <person name="Brachmann A."/>
            <person name="Chablais R."/>
            <person name="Cochard B."/>
            <person name="Lefort F."/>
        </authorList>
    </citation>
    <scope>NUCLEOTIDE SEQUENCE [LARGE SCALE GENOMIC DNA]</scope>
    <source>
        <strain evidence="4 7">UBMA197</strain>
    </source>
</reference>
<dbReference type="Gene3D" id="3.10.129.10">
    <property type="entry name" value="Hotdog Thioesterase"/>
    <property type="match status" value="1"/>
</dbReference>